<keyword evidence="4 7" id="KW-0812">Transmembrane</keyword>
<evidence type="ECO:0000313" key="9">
    <source>
        <dbReference type="EMBL" id="SSA39238.1"/>
    </source>
</evidence>
<keyword evidence="2" id="KW-0813">Transport</keyword>
<evidence type="ECO:0000256" key="4">
    <source>
        <dbReference type="ARBA" id="ARBA00022692"/>
    </source>
</evidence>
<evidence type="ECO:0000256" key="2">
    <source>
        <dbReference type="ARBA" id="ARBA00022448"/>
    </source>
</evidence>
<evidence type="ECO:0000256" key="1">
    <source>
        <dbReference type="ARBA" id="ARBA00004651"/>
    </source>
</evidence>
<keyword evidence="5 7" id="KW-1133">Transmembrane helix</keyword>
<evidence type="ECO:0000259" key="8">
    <source>
        <dbReference type="PROSITE" id="PS50850"/>
    </source>
</evidence>
<dbReference type="SUPFAM" id="SSF103473">
    <property type="entry name" value="MFS general substrate transporter"/>
    <property type="match status" value="1"/>
</dbReference>
<dbReference type="EMBL" id="UETB01000002">
    <property type="protein sequence ID" value="SSA39238.1"/>
    <property type="molecule type" value="Genomic_DNA"/>
</dbReference>
<feature type="transmembrane region" description="Helical" evidence="7">
    <location>
        <begin position="51"/>
        <end position="72"/>
    </location>
</feature>
<feature type="domain" description="Major facilitator superfamily (MFS) profile" evidence="8">
    <location>
        <begin position="18"/>
        <end position="401"/>
    </location>
</feature>
<feature type="transmembrane region" description="Helical" evidence="7">
    <location>
        <begin position="313"/>
        <end position="336"/>
    </location>
</feature>
<evidence type="ECO:0000256" key="3">
    <source>
        <dbReference type="ARBA" id="ARBA00022475"/>
    </source>
</evidence>
<accession>A0A2Y9A772</accession>
<dbReference type="GO" id="GO:0005886">
    <property type="term" value="C:plasma membrane"/>
    <property type="evidence" value="ECO:0007669"/>
    <property type="project" value="UniProtKB-SubCell"/>
</dbReference>
<feature type="transmembrane region" description="Helical" evidence="7">
    <location>
        <begin position="146"/>
        <end position="166"/>
    </location>
</feature>
<dbReference type="PANTHER" id="PTHR23517:SF3">
    <property type="entry name" value="INTEGRAL MEMBRANE TRANSPORT PROTEIN"/>
    <property type="match status" value="1"/>
</dbReference>
<dbReference type="InterPro" id="IPR036259">
    <property type="entry name" value="MFS_trans_sf"/>
</dbReference>
<dbReference type="Pfam" id="PF07690">
    <property type="entry name" value="MFS_1"/>
    <property type="match status" value="1"/>
</dbReference>
<dbReference type="InterPro" id="IPR020846">
    <property type="entry name" value="MFS_dom"/>
</dbReference>
<dbReference type="PROSITE" id="PS50850">
    <property type="entry name" value="MFS"/>
    <property type="match status" value="1"/>
</dbReference>
<keyword evidence="6 7" id="KW-0472">Membrane</keyword>
<dbReference type="GO" id="GO:0022857">
    <property type="term" value="F:transmembrane transporter activity"/>
    <property type="evidence" value="ECO:0007669"/>
    <property type="project" value="InterPro"/>
</dbReference>
<evidence type="ECO:0000256" key="5">
    <source>
        <dbReference type="ARBA" id="ARBA00022989"/>
    </source>
</evidence>
<dbReference type="CDD" id="cd17325">
    <property type="entry name" value="MFS_MdtG_SLC18_like"/>
    <property type="match status" value="1"/>
</dbReference>
<dbReference type="InterPro" id="IPR050171">
    <property type="entry name" value="MFS_Transporters"/>
</dbReference>
<protein>
    <submittedName>
        <fullName evidence="9">Predicted arabinose efflux permease, MFS family</fullName>
    </submittedName>
</protein>
<dbReference type="Gene3D" id="1.20.1250.20">
    <property type="entry name" value="MFS general substrate transporter like domains"/>
    <property type="match status" value="2"/>
</dbReference>
<feature type="transmembrane region" description="Helical" evidence="7">
    <location>
        <begin position="172"/>
        <end position="191"/>
    </location>
</feature>
<gene>
    <name evidence="9" type="ORF">SAMN05216184_102158</name>
</gene>
<feature type="transmembrane region" description="Helical" evidence="7">
    <location>
        <begin position="287"/>
        <end position="307"/>
    </location>
</feature>
<dbReference type="AlphaFoldDB" id="A0A2Y9A772"/>
<evidence type="ECO:0000256" key="7">
    <source>
        <dbReference type="SAM" id="Phobius"/>
    </source>
</evidence>
<name>A0A2Y9A772_9MICO</name>
<dbReference type="InterPro" id="IPR011701">
    <property type="entry name" value="MFS"/>
</dbReference>
<comment type="subcellular location">
    <subcellularLocation>
        <location evidence="1">Cell membrane</location>
        <topology evidence="1">Multi-pass membrane protein</topology>
    </subcellularLocation>
</comment>
<sequence>MTARAAGRGEPMFPLRPVVLGAFVPSLVFEIGIGAMLPIVPLTATGLDASLAVAGFMAALLPIGQLLADVPAGALSARLGDRGAMLLAGLVAAVGFVGLALAPNLALLAVSVLVIGAANAVFNLARHAYLTEITPPLRRARVLSTLAGVHRIGLFIGPFAGAAVIHGADVRAGYWLALGTTLVATAVIAAVRPERADGAGARPRRDAPPRRSMRSVLVEHRQVFATLGVAVLLVGAVRGARQTVLPLWTEHLGLDPAVTSVVFGIAGAADMLLFYPAGKVMDSFGRLWIGVPAMLTMGVAMALLPLTTTLGPVVAVAVLLGLGNGMSSGILMTLGADTAPPGERAQFLGIWRVFQDGGAALGPLVVSGGAAIGSLAAGIWVMAGGGGLATAALARWVPRWSVHATRTTRRRAGLL</sequence>
<feature type="transmembrane region" description="Helical" evidence="7">
    <location>
        <begin position="257"/>
        <end position="275"/>
    </location>
</feature>
<keyword evidence="10" id="KW-1185">Reference proteome</keyword>
<feature type="transmembrane region" description="Helical" evidence="7">
    <location>
        <begin position="18"/>
        <end position="39"/>
    </location>
</feature>
<organism evidence="9 10">
    <name type="scientific">Georgenia satyanarayanai</name>
    <dbReference type="NCBI Taxonomy" id="860221"/>
    <lineage>
        <taxon>Bacteria</taxon>
        <taxon>Bacillati</taxon>
        <taxon>Actinomycetota</taxon>
        <taxon>Actinomycetes</taxon>
        <taxon>Micrococcales</taxon>
        <taxon>Bogoriellaceae</taxon>
        <taxon>Georgenia</taxon>
    </lineage>
</organism>
<feature type="transmembrane region" description="Helical" evidence="7">
    <location>
        <begin position="107"/>
        <end position="125"/>
    </location>
</feature>
<evidence type="ECO:0000313" key="10">
    <source>
        <dbReference type="Proteomes" id="UP000250222"/>
    </source>
</evidence>
<dbReference type="PANTHER" id="PTHR23517">
    <property type="entry name" value="RESISTANCE PROTEIN MDTM, PUTATIVE-RELATED-RELATED"/>
    <property type="match status" value="1"/>
</dbReference>
<feature type="transmembrane region" description="Helical" evidence="7">
    <location>
        <begin position="212"/>
        <end position="237"/>
    </location>
</feature>
<feature type="transmembrane region" description="Helical" evidence="7">
    <location>
        <begin position="357"/>
        <end position="383"/>
    </location>
</feature>
<proteinExistence type="predicted"/>
<evidence type="ECO:0000256" key="6">
    <source>
        <dbReference type="ARBA" id="ARBA00023136"/>
    </source>
</evidence>
<dbReference type="Proteomes" id="UP000250222">
    <property type="component" value="Unassembled WGS sequence"/>
</dbReference>
<reference evidence="9 10" key="1">
    <citation type="submission" date="2016-10" db="EMBL/GenBank/DDBJ databases">
        <authorList>
            <person name="Cai Z."/>
        </authorList>
    </citation>
    <scope>NUCLEOTIDE SEQUENCE [LARGE SCALE GENOMIC DNA]</scope>
    <source>
        <strain evidence="9 10">CGMCC 1.10826</strain>
    </source>
</reference>
<feature type="transmembrane region" description="Helical" evidence="7">
    <location>
        <begin position="84"/>
        <end position="101"/>
    </location>
</feature>
<keyword evidence="3" id="KW-1003">Cell membrane</keyword>